<proteinExistence type="predicted"/>
<feature type="compositionally biased region" description="Basic and acidic residues" evidence="1">
    <location>
        <begin position="41"/>
        <end position="55"/>
    </location>
</feature>
<keyword evidence="3" id="KW-1185">Reference proteome</keyword>
<protein>
    <recommendedName>
        <fullName evidence="4">Lipoprotein</fullName>
    </recommendedName>
</protein>
<sequence length="117" mass="12598">MPRRFFPGLVFVTLALGGCARTDDGTVVIPEPLDIRRVDLGPLDMRHPGRMRPVESRPNVVATVPEPFPVSPHAGTRTARKSARRLSSARPPAGEASSGLACRSVTRSGERVQVVCD</sequence>
<gene>
    <name evidence="2" type="ORF">ACFOHJ_13870</name>
</gene>
<evidence type="ECO:0000313" key="3">
    <source>
        <dbReference type="Proteomes" id="UP001595583"/>
    </source>
</evidence>
<dbReference type="RefSeq" id="WP_378221370.1">
    <property type="nucleotide sequence ID" value="NZ_JBHRTK010000012.1"/>
</dbReference>
<comment type="caution">
    <text evidence="2">The sequence shown here is derived from an EMBL/GenBank/DDBJ whole genome shotgun (WGS) entry which is preliminary data.</text>
</comment>
<dbReference type="EMBL" id="JBHRTK010000012">
    <property type="protein sequence ID" value="MFC3207310.1"/>
    <property type="molecule type" value="Genomic_DNA"/>
</dbReference>
<name>A0ABV7KCQ8_9HYPH</name>
<dbReference type="Proteomes" id="UP001595583">
    <property type="component" value="Unassembled WGS sequence"/>
</dbReference>
<feature type="region of interest" description="Disordered" evidence="1">
    <location>
        <begin position="41"/>
        <end position="102"/>
    </location>
</feature>
<evidence type="ECO:0000313" key="2">
    <source>
        <dbReference type="EMBL" id="MFC3207310.1"/>
    </source>
</evidence>
<evidence type="ECO:0008006" key="4">
    <source>
        <dbReference type="Google" id="ProtNLM"/>
    </source>
</evidence>
<organism evidence="2 3">
    <name type="scientific">Aquamicrobium soli</name>
    <dbReference type="NCBI Taxonomy" id="1811518"/>
    <lineage>
        <taxon>Bacteria</taxon>
        <taxon>Pseudomonadati</taxon>
        <taxon>Pseudomonadota</taxon>
        <taxon>Alphaproteobacteria</taxon>
        <taxon>Hyphomicrobiales</taxon>
        <taxon>Phyllobacteriaceae</taxon>
        <taxon>Aquamicrobium</taxon>
    </lineage>
</organism>
<reference evidence="3" key="1">
    <citation type="journal article" date="2019" name="Int. J. Syst. Evol. Microbiol.">
        <title>The Global Catalogue of Microorganisms (GCM) 10K type strain sequencing project: providing services to taxonomists for standard genome sequencing and annotation.</title>
        <authorList>
            <consortium name="The Broad Institute Genomics Platform"/>
            <consortium name="The Broad Institute Genome Sequencing Center for Infectious Disease"/>
            <person name="Wu L."/>
            <person name="Ma J."/>
        </authorList>
    </citation>
    <scope>NUCLEOTIDE SEQUENCE [LARGE SCALE GENOMIC DNA]</scope>
    <source>
        <strain evidence="3">KCTC 52165</strain>
    </source>
</reference>
<dbReference type="PROSITE" id="PS51257">
    <property type="entry name" value="PROKAR_LIPOPROTEIN"/>
    <property type="match status" value="1"/>
</dbReference>
<evidence type="ECO:0000256" key="1">
    <source>
        <dbReference type="SAM" id="MobiDB-lite"/>
    </source>
</evidence>
<accession>A0ABV7KCQ8</accession>